<reference evidence="2" key="1">
    <citation type="submission" date="2019-08" db="EMBL/GenBank/DDBJ databases">
        <authorList>
            <person name="Kucharzyk K."/>
            <person name="Murdoch R.W."/>
            <person name="Higgins S."/>
            <person name="Loffler F."/>
        </authorList>
    </citation>
    <scope>NUCLEOTIDE SEQUENCE</scope>
</reference>
<accession>A0A645BW38</accession>
<dbReference type="GO" id="GO:0050451">
    <property type="term" value="F:CoA-disulfide reductase (NADPH) activity"/>
    <property type="evidence" value="ECO:0007669"/>
    <property type="project" value="UniProtKB-EC"/>
</dbReference>
<dbReference type="Gene3D" id="3.40.250.10">
    <property type="entry name" value="Rhodanese-like domain"/>
    <property type="match status" value="1"/>
</dbReference>
<dbReference type="SUPFAM" id="SSF55424">
    <property type="entry name" value="FAD/NAD-linked reductases, dimerisation (C-terminal) domain"/>
    <property type="match status" value="1"/>
</dbReference>
<dbReference type="Pfam" id="PF00581">
    <property type="entry name" value="Rhodanese"/>
    <property type="match status" value="1"/>
</dbReference>
<organism evidence="2">
    <name type="scientific">bioreactor metagenome</name>
    <dbReference type="NCBI Taxonomy" id="1076179"/>
    <lineage>
        <taxon>unclassified sequences</taxon>
        <taxon>metagenomes</taxon>
        <taxon>ecological metagenomes</taxon>
    </lineage>
</organism>
<dbReference type="InterPro" id="IPR050229">
    <property type="entry name" value="GlpE_sulfurtransferase"/>
</dbReference>
<evidence type="ECO:0000313" key="2">
    <source>
        <dbReference type="EMBL" id="MPM66004.1"/>
    </source>
</evidence>
<dbReference type="PROSITE" id="PS50206">
    <property type="entry name" value="RHODANESE_3"/>
    <property type="match status" value="1"/>
</dbReference>
<dbReference type="Gene3D" id="3.50.50.60">
    <property type="entry name" value="FAD/NAD(P)-binding domain"/>
    <property type="match status" value="1"/>
</dbReference>
<dbReference type="EC" id="1.8.1.14" evidence="2"/>
<dbReference type="EMBL" id="VSSQ01020833">
    <property type="protein sequence ID" value="MPM66004.1"/>
    <property type="molecule type" value="Genomic_DNA"/>
</dbReference>
<comment type="caution">
    <text evidence="2">The sequence shown here is derived from an EMBL/GenBank/DDBJ whole genome shotgun (WGS) entry which is preliminary data.</text>
</comment>
<feature type="domain" description="Rhodanese" evidence="1">
    <location>
        <begin position="176"/>
        <end position="264"/>
    </location>
</feature>
<name>A0A645BW38_9ZZZZ</name>
<dbReference type="Pfam" id="PF02852">
    <property type="entry name" value="Pyr_redox_dim"/>
    <property type="match status" value="1"/>
</dbReference>
<gene>
    <name evidence="2" type="primary">cdr_31</name>
    <name evidence="2" type="ORF">SDC9_112908</name>
</gene>
<dbReference type="AlphaFoldDB" id="A0A645BW38"/>
<dbReference type="InterPro" id="IPR001763">
    <property type="entry name" value="Rhodanese-like_dom"/>
</dbReference>
<dbReference type="SMART" id="SM00450">
    <property type="entry name" value="RHOD"/>
    <property type="match status" value="1"/>
</dbReference>
<dbReference type="InterPro" id="IPR004099">
    <property type="entry name" value="Pyr_nucl-diS_OxRdtase_dimer"/>
</dbReference>
<proteinExistence type="predicted"/>
<evidence type="ECO:0000259" key="1">
    <source>
        <dbReference type="PROSITE" id="PS50206"/>
    </source>
</evidence>
<dbReference type="InterPro" id="IPR016156">
    <property type="entry name" value="FAD/NAD-linked_Rdtase_dimer_sf"/>
</dbReference>
<dbReference type="InterPro" id="IPR036873">
    <property type="entry name" value="Rhodanese-like_dom_sf"/>
</dbReference>
<dbReference type="InterPro" id="IPR036188">
    <property type="entry name" value="FAD/NAD-bd_sf"/>
</dbReference>
<sequence>MPLALAWHAKRQARIIADHIACGKEVPALTEQTFGGAIGTGITKLFENVIAKTGLTTAGAKAAGYDAASIMMHAPDHASYYPGVTRMALKVMYDKSTGKLLGAQGLGQNGVDKRIDAVATAIKSDWTVYDLADMEYAYAPPFNGPKDPLNMIGYVAANRDDGLLVETTFEKLPELVKGGAVMVDVRYPWEFAQVSIPGSINIPLDQIVARHDEIPKDKPVVVICVVGQRAYSGQCMLRHYGFKETYTLEGGVSSYTMFYPEMFAKEKA</sequence>
<dbReference type="PANTHER" id="PTHR43031">
    <property type="entry name" value="FAD-DEPENDENT OXIDOREDUCTASE"/>
    <property type="match status" value="1"/>
</dbReference>
<keyword evidence="2" id="KW-0560">Oxidoreductase</keyword>
<dbReference type="PANTHER" id="PTHR43031:SF1">
    <property type="entry name" value="PYRIDINE NUCLEOTIDE-DISULPHIDE OXIDOREDUCTASE"/>
    <property type="match status" value="1"/>
</dbReference>
<dbReference type="SUPFAM" id="SSF52821">
    <property type="entry name" value="Rhodanese/Cell cycle control phosphatase"/>
    <property type="match status" value="1"/>
</dbReference>
<protein>
    <submittedName>
        <fullName evidence="2">Coenzyme A disulfide reductase</fullName>
        <ecNumber evidence="2">1.8.1.14</ecNumber>
    </submittedName>
</protein>